<feature type="transmembrane region" description="Helical" evidence="4">
    <location>
        <begin position="282"/>
        <end position="305"/>
    </location>
</feature>
<dbReference type="InterPro" id="IPR004089">
    <property type="entry name" value="MCPsignal_dom"/>
</dbReference>
<keyword evidence="4" id="KW-0472">Membrane</keyword>
<dbReference type="Gene3D" id="1.10.287.950">
    <property type="entry name" value="Methyl-accepting chemotaxis protein"/>
    <property type="match status" value="1"/>
</dbReference>
<evidence type="ECO:0000256" key="1">
    <source>
        <dbReference type="ARBA" id="ARBA00023224"/>
    </source>
</evidence>
<dbReference type="Pfam" id="PF00672">
    <property type="entry name" value="HAMP"/>
    <property type="match status" value="1"/>
</dbReference>
<dbReference type="Gene3D" id="3.30.450.20">
    <property type="entry name" value="PAS domain"/>
    <property type="match status" value="1"/>
</dbReference>
<evidence type="ECO:0000256" key="3">
    <source>
        <dbReference type="PROSITE-ProRule" id="PRU00284"/>
    </source>
</evidence>
<dbReference type="SMART" id="SM00283">
    <property type="entry name" value="MA"/>
    <property type="match status" value="1"/>
</dbReference>
<dbReference type="CDD" id="cd06225">
    <property type="entry name" value="HAMP"/>
    <property type="match status" value="1"/>
</dbReference>
<dbReference type="PROSITE" id="PS50111">
    <property type="entry name" value="CHEMOTAXIS_TRANSDUC_2"/>
    <property type="match status" value="1"/>
</dbReference>
<evidence type="ECO:0000259" key="5">
    <source>
        <dbReference type="PROSITE" id="PS50111"/>
    </source>
</evidence>
<dbReference type="Proteomes" id="UP000298009">
    <property type="component" value="Unassembled WGS sequence"/>
</dbReference>
<dbReference type="GO" id="GO:0007165">
    <property type="term" value="P:signal transduction"/>
    <property type="evidence" value="ECO:0007669"/>
    <property type="project" value="UniProtKB-KW"/>
</dbReference>
<reference evidence="7" key="1">
    <citation type="journal article" date="2019" name="PLoS Negl. Trop. Dis.">
        <title>Revisiting the worldwide diversity of Leptospira species in the environment.</title>
        <authorList>
            <person name="Vincent A.T."/>
            <person name="Schiettekatte O."/>
            <person name="Bourhy P."/>
            <person name="Veyrier F.J."/>
            <person name="Picardeau M."/>
        </authorList>
    </citation>
    <scope>NUCLEOTIDE SEQUENCE [LARGE SCALE GENOMIC DNA]</scope>
    <source>
        <strain evidence="7">201800287</strain>
    </source>
</reference>
<feature type="domain" description="Methyl-accepting transducer" evidence="5">
    <location>
        <begin position="391"/>
        <end position="613"/>
    </location>
</feature>
<evidence type="ECO:0000313" key="8">
    <source>
        <dbReference type="Proteomes" id="UP000298009"/>
    </source>
</evidence>
<feature type="domain" description="HAMP" evidence="6">
    <location>
        <begin position="306"/>
        <end position="358"/>
    </location>
</feature>
<proteinExistence type="inferred from homology"/>
<keyword evidence="8" id="KW-1185">Reference proteome</keyword>
<dbReference type="SMART" id="SM00304">
    <property type="entry name" value="HAMP"/>
    <property type="match status" value="1"/>
</dbReference>
<keyword evidence="4" id="KW-0812">Transmembrane</keyword>
<dbReference type="OrthoDB" id="2489132at2"/>
<dbReference type="PANTHER" id="PTHR32089">
    <property type="entry name" value="METHYL-ACCEPTING CHEMOTAXIS PROTEIN MCPB"/>
    <property type="match status" value="1"/>
</dbReference>
<dbReference type="InterPro" id="IPR003660">
    <property type="entry name" value="HAMP_dom"/>
</dbReference>
<comment type="similarity">
    <text evidence="2">Belongs to the methyl-accepting chemotaxis (MCP) protein family.</text>
</comment>
<dbReference type="PROSITE" id="PS50885">
    <property type="entry name" value="HAMP"/>
    <property type="match status" value="1"/>
</dbReference>
<dbReference type="GO" id="GO:0016020">
    <property type="term" value="C:membrane"/>
    <property type="evidence" value="ECO:0007669"/>
    <property type="project" value="InterPro"/>
</dbReference>
<gene>
    <name evidence="7" type="ORF">EHQ24_05250</name>
</gene>
<evidence type="ECO:0000256" key="2">
    <source>
        <dbReference type="ARBA" id="ARBA00029447"/>
    </source>
</evidence>
<dbReference type="PANTHER" id="PTHR32089:SF112">
    <property type="entry name" value="LYSOZYME-LIKE PROTEIN-RELATED"/>
    <property type="match status" value="1"/>
</dbReference>
<sequence>MKSLKYILGLYTFLSILLLSVVVSTLILYLNWSLLVKVYRGEMENAGKSAGAELSNYYKSQLRMAGLLAKQREIIESFQSGKAKFATNLLVDIMREANGEYENIFLSAPIQNAKIFAAGIPRSIGYQLEEDKTGDHVVVALKREFLIGSVQESPITGLPVSLVSFPIEDKGNLVGILWIALNLEQVSKRMGEGIHVGANGYITAITTKGVVFAGPDKSKILKLDLSKIPEGRPILEAKDGAYFEYTENGQDNALLIKRLEEWNTIIGVVLPKSDMNSGFIQVALIAVVVVFFITALVVFGIFRFLQKRLSPLENSVIILDKMAKGDLTETLTLTNNDEIGRMNLALNGFITSIRSSLGEIQSVTEEINSSSESLRESSASFSDMAQGTAASAEEISATTEEVVASMETTAVSTAKQHKNILEFNSKILELSRGAIQIERDTKSALANTENITKQAKLGGESLNQMKEVINVILESSSEMKEVIGIIDEISDQTSLLALNAAIEAARAGEAGRGFAIVAEEISKLSDKTAHSIQSIEDMIGKNSKELEEGAKGIRSSVDLLNLIIRDIGEVETVMKRLSEATQSQLSYNREVDERSEEVGRESESIRGAIEEQKRAIQQISESVIGINNETMHIASGSDLVASSSRKLSHAADTLRSITKKFKITKND</sequence>
<dbReference type="CDD" id="cd12912">
    <property type="entry name" value="PDC2_MCP_like"/>
    <property type="match status" value="1"/>
</dbReference>
<evidence type="ECO:0000256" key="4">
    <source>
        <dbReference type="SAM" id="Phobius"/>
    </source>
</evidence>
<feature type="transmembrane region" description="Helical" evidence="4">
    <location>
        <begin position="6"/>
        <end position="30"/>
    </location>
</feature>
<dbReference type="RefSeq" id="WP_135600604.1">
    <property type="nucleotide sequence ID" value="NZ_RQFK01000011.1"/>
</dbReference>
<evidence type="ECO:0000259" key="6">
    <source>
        <dbReference type="PROSITE" id="PS50885"/>
    </source>
</evidence>
<dbReference type="EMBL" id="RQFK01000011">
    <property type="protein sequence ID" value="TGK87002.1"/>
    <property type="molecule type" value="Genomic_DNA"/>
</dbReference>
<protein>
    <submittedName>
        <fullName evidence="7">Methyl-accepting chemotaxis protein</fullName>
    </submittedName>
</protein>
<comment type="caution">
    <text evidence="7">The sequence shown here is derived from an EMBL/GenBank/DDBJ whole genome shotgun (WGS) entry which is preliminary data.</text>
</comment>
<dbReference type="Gene3D" id="1.10.8.500">
    <property type="entry name" value="HAMP domain in histidine kinase"/>
    <property type="match status" value="1"/>
</dbReference>
<dbReference type="Pfam" id="PF00015">
    <property type="entry name" value="MCPsignal"/>
    <property type="match status" value="1"/>
</dbReference>
<name>A0A4V3JKM6_9LEPT</name>
<organism evidence="7 8">
    <name type="scientific">Leptospira noumeaensis</name>
    <dbReference type="NCBI Taxonomy" id="2484964"/>
    <lineage>
        <taxon>Bacteria</taxon>
        <taxon>Pseudomonadati</taxon>
        <taxon>Spirochaetota</taxon>
        <taxon>Spirochaetia</taxon>
        <taxon>Leptospirales</taxon>
        <taxon>Leptospiraceae</taxon>
        <taxon>Leptospira</taxon>
    </lineage>
</organism>
<evidence type="ECO:0000313" key="7">
    <source>
        <dbReference type="EMBL" id="TGK87002.1"/>
    </source>
</evidence>
<keyword evidence="4" id="KW-1133">Transmembrane helix</keyword>
<keyword evidence="1 3" id="KW-0807">Transducer</keyword>
<accession>A0A4V3JKM6</accession>
<dbReference type="SUPFAM" id="SSF58104">
    <property type="entry name" value="Methyl-accepting chemotaxis protein (MCP) signaling domain"/>
    <property type="match status" value="1"/>
</dbReference>
<dbReference type="AlphaFoldDB" id="A0A4V3JKM6"/>